<dbReference type="PRINTS" id="PR00080">
    <property type="entry name" value="SDRFAMILY"/>
</dbReference>
<evidence type="ECO:0000313" key="4">
    <source>
        <dbReference type="EMBL" id="GGF90539.1"/>
    </source>
</evidence>
<comment type="similarity">
    <text evidence="1 3">Belongs to the short-chain dehydrogenases/reductases (SDR) family.</text>
</comment>
<dbReference type="CDD" id="cd05233">
    <property type="entry name" value="SDR_c"/>
    <property type="match status" value="1"/>
</dbReference>
<dbReference type="PANTHER" id="PTHR42760">
    <property type="entry name" value="SHORT-CHAIN DEHYDROGENASES/REDUCTASES FAMILY MEMBER"/>
    <property type="match status" value="1"/>
</dbReference>
<dbReference type="AlphaFoldDB" id="A0A917FKH2"/>
<name>A0A917FKH2_9BACL</name>
<protein>
    <submittedName>
        <fullName evidence="4">Short-chain dehydrogenase</fullName>
    </submittedName>
</protein>
<proteinExistence type="inferred from homology"/>
<reference evidence="4" key="2">
    <citation type="submission" date="2020-09" db="EMBL/GenBank/DDBJ databases">
        <authorList>
            <person name="Sun Q."/>
            <person name="Zhou Y."/>
        </authorList>
    </citation>
    <scope>NUCLEOTIDE SEQUENCE</scope>
    <source>
        <strain evidence="4">CGMCC 1.12987</strain>
    </source>
</reference>
<dbReference type="Gene3D" id="3.40.50.720">
    <property type="entry name" value="NAD(P)-binding Rossmann-like Domain"/>
    <property type="match status" value="1"/>
</dbReference>
<organism evidence="4 5">
    <name type="scientific">Paenibacillus abyssi</name>
    <dbReference type="NCBI Taxonomy" id="1340531"/>
    <lineage>
        <taxon>Bacteria</taxon>
        <taxon>Bacillati</taxon>
        <taxon>Bacillota</taxon>
        <taxon>Bacilli</taxon>
        <taxon>Bacillales</taxon>
        <taxon>Paenibacillaceae</taxon>
        <taxon>Paenibacillus</taxon>
    </lineage>
</organism>
<comment type="caution">
    <text evidence="4">The sequence shown here is derived from an EMBL/GenBank/DDBJ whole genome shotgun (WGS) entry which is preliminary data.</text>
</comment>
<reference evidence="4" key="1">
    <citation type="journal article" date="2014" name="Int. J. Syst. Evol. Microbiol.">
        <title>Complete genome sequence of Corynebacterium casei LMG S-19264T (=DSM 44701T), isolated from a smear-ripened cheese.</title>
        <authorList>
            <consortium name="US DOE Joint Genome Institute (JGI-PGF)"/>
            <person name="Walter F."/>
            <person name="Albersmeier A."/>
            <person name="Kalinowski J."/>
            <person name="Ruckert C."/>
        </authorList>
    </citation>
    <scope>NUCLEOTIDE SEQUENCE</scope>
    <source>
        <strain evidence="4">CGMCC 1.12987</strain>
    </source>
</reference>
<dbReference type="Proteomes" id="UP000644756">
    <property type="component" value="Unassembled WGS sequence"/>
</dbReference>
<evidence type="ECO:0000256" key="2">
    <source>
        <dbReference type="ARBA" id="ARBA00023002"/>
    </source>
</evidence>
<dbReference type="PANTHER" id="PTHR42760:SF37">
    <property type="entry name" value="CLAVALDEHYDE DEHYDROGENASE"/>
    <property type="match status" value="1"/>
</dbReference>
<evidence type="ECO:0000313" key="5">
    <source>
        <dbReference type="Proteomes" id="UP000644756"/>
    </source>
</evidence>
<evidence type="ECO:0000256" key="1">
    <source>
        <dbReference type="ARBA" id="ARBA00006484"/>
    </source>
</evidence>
<accession>A0A917FKH2</accession>
<sequence length="282" mass="30669">MPHELNGRVAVITGATRGIGKNMALLFAREGYTVVGTGRDEGKLRELEQELKGVSPSSIAIPLDVRNLDDAKRTAARVVEEFGRIDVWINNAGVFFAIGPTWEVEPSDWVGDVTTNLMGTFNCVHAAIPHMLKRGEGRIINLVGGGTLGEFNYGNAYGTSKTAIARFTENLASELAGTGLRSFALDPGLNDTDMTRYQRETPTGKKYLDKIEQLFEEHVDVPPSWAPESALQLASGALDAYNGRIVSTYDDADKLAAASSTIADTEHYTLRMTRLDGMSRTL</sequence>
<keyword evidence="2" id="KW-0560">Oxidoreductase</keyword>
<dbReference type="SUPFAM" id="SSF51735">
    <property type="entry name" value="NAD(P)-binding Rossmann-fold domains"/>
    <property type="match status" value="1"/>
</dbReference>
<dbReference type="RefSeq" id="WP_188528647.1">
    <property type="nucleotide sequence ID" value="NZ_BMGR01000001.1"/>
</dbReference>
<dbReference type="Pfam" id="PF00106">
    <property type="entry name" value="adh_short"/>
    <property type="match status" value="1"/>
</dbReference>
<keyword evidence="5" id="KW-1185">Reference proteome</keyword>
<dbReference type="InterPro" id="IPR002347">
    <property type="entry name" value="SDR_fam"/>
</dbReference>
<dbReference type="GO" id="GO:0016616">
    <property type="term" value="F:oxidoreductase activity, acting on the CH-OH group of donors, NAD or NADP as acceptor"/>
    <property type="evidence" value="ECO:0007669"/>
    <property type="project" value="TreeGrafter"/>
</dbReference>
<gene>
    <name evidence="4" type="ORF">GCM10010916_04870</name>
</gene>
<dbReference type="EMBL" id="BMGR01000001">
    <property type="protein sequence ID" value="GGF90539.1"/>
    <property type="molecule type" value="Genomic_DNA"/>
</dbReference>
<dbReference type="PRINTS" id="PR00081">
    <property type="entry name" value="GDHRDH"/>
</dbReference>
<dbReference type="InterPro" id="IPR036291">
    <property type="entry name" value="NAD(P)-bd_dom_sf"/>
</dbReference>
<evidence type="ECO:0000256" key="3">
    <source>
        <dbReference type="RuleBase" id="RU000363"/>
    </source>
</evidence>